<dbReference type="GO" id="GO:0005634">
    <property type="term" value="C:nucleus"/>
    <property type="evidence" value="ECO:0007669"/>
    <property type="project" value="UniProtKB-SubCell"/>
</dbReference>
<protein>
    <submittedName>
        <fullName evidence="9">Helicase C-terminal domain-containing protein</fullName>
    </submittedName>
</protein>
<feature type="region of interest" description="Disordered" evidence="6">
    <location>
        <begin position="619"/>
        <end position="699"/>
    </location>
</feature>
<feature type="region of interest" description="Disordered" evidence="6">
    <location>
        <begin position="775"/>
        <end position="796"/>
    </location>
</feature>
<dbReference type="Gene3D" id="1.10.150.50">
    <property type="entry name" value="Transcription Factor, Ets-1"/>
    <property type="match status" value="1"/>
</dbReference>
<dbReference type="SUPFAM" id="SSF47769">
    <property type="entry name" value="SAM/Pointed domain"/>
    <property type="match status" value="1"/>
</dbReference>
<dbReference type="SMART" id="SM00490">
    <property type="entry name" value="HELICc"/>
    <property type="match status" value="1"/>
</dbReference>
<feature type="compositionally biased region" description="Low complexity" evidence="6">
    <location>
        <begin position="639"/>
        <end position="649"/>
    </location>
</feature>
<dbReference type="PROSITE" id="PS51419">
    <property type="entry name" value="RAB"/>
    <property type="match status" value="1"/>
</dbReference>
<dbReference type="InterPro" id="IPR050548">
    <property type="entry name" value="PcG_chromatin_remod_factors"/>
</dbReference>
<dbReference type="InterPro" id="IPR038348">
    <property type="entry name" value="SLED_sf"/>
</dbReference>
<feature type="region of interest" description="Disordered" evidence="6">
    <location>
        <begin position="198"/>
        <end position="309"/>
    </location>
</feature>
<dbReference type="Pfam" id="PF02820">
    <property type="entry name" value="MBT"/>
    <property type="match status" value="2"/>
</dbReference>
<dbReference type="PROSITE" id="PS51194">
    <property type="entry name" value="HELICASE_CTER"/>
    <property type="match status" value="1"/>
</dbReference>
<name>A0A1I8HS61_9PLAT</name>
<sequence length="1123" mass="121688">VCQEWEKEHLLYRLLPQLCYTGAKILIFAETKRRVDEVDRQLRSQGYASLAIHGDKQQSERERVLAQFKGGYAQLLVATDVASRGLGQACWEREMFGLSYSQTRSVRLHLSRTIHLLCSPDIDDIAAVVNVDFPAQIEDYIHRIGRTARSHKTGTSYSFITAKHAKLARELIDLMTATGQEVNPRLYDLCGASRDYARSRANAPRQHRGGQMHQPPLPPPPPRSIQRPPPTASPLMGQQQQQQRQLGRKTQSGYLQQQQPAPIASLNNPIGGPPASKRAKYGGPPPPHMQLAAGAAGSAWGGGPQQQPNIGSAAPLRTLVPLVVCGPIKDLGSLVVGSPTKDLGPLAGGGPTKDLGPLVGTGPTKNLGPLVGGGSTKDLGPPVGSGPKAASGSVKAGAMSAATATLADIQSDFDWDAYLRSLGPKAARVAPASCFKQAANPPSNDFQPGQRLESRDPRNPDNTCIATVVECLGPRLRLRLDGSDDRNDFYRLVDSDDIFPHPTSRFLVPPLGFAKSSNYWPAFLEKVKQTGNFAPRSSFRKPPPAPVKNTFSAGQKLEAVDRKNPLFVCPATVKEVRGDRVHVAFDGWRGAFDYWCRFDSHDLFPVGWCGRAGYPVQPPGSKDAARLPKPPPPPPPPQLNSSSSTSTPGVGSGGKQSKKKKKKKSRKGSGDSGKTAAAAQQLGGKVGGRKSEAEQKSSATSAMAAATSTAAAAAKAKKELLTAYVNPAAANRQVSRLRRLPGQFGPAPPSRLLQRILQAAVSAAHDGRRVYERVPRAPEDSANGGAKEGRHHHHRSYRVRAKFGHRRHSRALPRVADGREFWRLIGAFLAGLDSEGLFARRPGKLHDIDGKALLLLSSDMMMKYMGVKLGPALKLLNCIIMPVRLVIAGPDGCGKTALLVRYLSKRFIETYQSGIDILYRHRAVLQDSTIDVEILDTSSCERRGFNGLSACLSWADSFLFVYDVTLLDSAPRARLFLELARTVRDNAAISAGSAKERRLPAVLVGNKTDLAYCGHGNNKAEMEILSSQFRCRHFVTSAAEDPKIIDLIFTGLIAEGHLSIGQSHSLRKASLPGRGQLQQQRHSRPSMLALREEDLMSLESRWLPATTSGAKKREQQQEQQADG</sequence>
<feature type="compositionally biased region" description="Polar residues" evidence="6">
    <location>
        <begin position="248"/>
        <end position="268"/>
    </location>
</feature>
<feature type="compositionally biased region" description="Pro residues" evidence="6">
    <location>
        <begin position="628"/>
        <end position="638"/>
    </location>
</feature>
<evidence type="ECO:0000256" key="2">
    <source>
        <dbReference type="ARBA" id="ARBA00022491"/>
    </source>
</evidence>
<evidence type="ECO:0000259" key="7">
    <source>
        <dbReference type="PROSITE" id="PS51194"/>
    </source>
</evidence>
<dbReference type="PROSITE" id="PS51079">
    <property type="entry name" value="MBT"/>
    <property type="match status" value="2"/>
</dbReference>
<dbReference type="Proteomes" id="UP000095280">
    <property type="component" value="Unplaced"/>
</dbReference>
<dbReference type="InterPro" id="IPR027417">
    <property type="entry name" value="P-loop_NTPase"/>
</dbReference>
<dbReference type="InterPro" id="IPR021987">
    <property type="entry name" value="SLED"/>
</dbReference>
<feature type="repeat" description="MBT" evidence="5">
    <location>
        <begin position="518"/>
        <end position="619"/>
    </location>
</feature>
<dbReference type="CDD" id="cd18787">
    <property type="entry name" value="SF2_C_DEAD"/>
    <property type="match status" value="1"/>
</dbReference>
<evidence type="ECO:0000313" key="9">
    <source>
        <dbReference type="WBParaSite" id="maker-uti_cns_0007730-snap-gene-0.2-mRNA-1"/>
    </source>
</evidence>
<proteinExistence type="predicted"/>
<reference evidence="9" key="1">
    <citation type="submission" date="2016-11" db="UniProtKB">
        <authorList>
            <consortium name="WormBaseParasite"/>
        </authorList>
    </citation>
    <scope>IDENTIFICATION</scope>
</reference>
<dbReference type="GO" id="GO:0042393">
    <property type="term" value="F:histone binding"/>
    <property type="evidence" value="ECO:0007669"/>
    <property type="project" value="TreeGrafter"/>
</dbReference>
<dbReference type="Pfam" id="PF12140">
    <property type="entry name" value="SLED"/>
    <property type="match status" value="1"/>
</dbReference>
<dbReference type="GO" id="GO:0003924">
    <property type="term" value="F:GTPase activity"/>
    <property type="evidence" value="ECO:0007669"/>
    <property type="project" value="InterPro"/>
</dbReference>
<feature type="region of interest" description="Disordered" evidence="6">
    <location>
        <begin position="434"/>
        <end position="460"/>
    </location>
</feature>
<dbReference type="InterPro" id="IPR001650">
    <property type="entry name" value="Helicase_C-like"/>
</dbReference>
<dbReference type="Gene3D" id="3.40.50.300">
    <property type="entry name" value="P-loop containing nucleotide triphosphate hydrolases"/>
    <property type="match status" value="2"/>
</dbReference>
<dbReference type="PANTHER" id="PTHR12247">
    <property type="entry name" value="POLYCOMB GROUP PROTEIN"/>
    <property type="match status" value="1"/>
</dbReference>
<organism evidence="8 9">
    <name type="scientific">Macrostomum lignano</name>
    <dbReference type="NCBI Taxonomy" id="282301"/>
    <lineage>
        <taxon>Eukaryota</taxon>
        <taxon>Metazoa</taxon>
        <taxon>Spiralia</taxon>
        <taxon>Lophotrochozoa</taxon>
        <taxon>Platyhelminthes</taxon>
        <taxon>Rhabditophora</taxon>
        <taxon>Macrostomorpha</taxon>
        <taxon>Macrostomida</taxon>
        <taxon>Macrostomidae</taxon>
        <taxon>Macrostomum</taxon>
    </lineage>
</organism>
<dbReference type="GO" id="GO:0003682">
    <property type="term" value="F:chromatin binding"/>
    <property type="evidence" value="ECO:0007669"/>
    <property type="project" value="TreeGrafter"/>
</dbReference>
<dbReference type="PRINTS" id="PR00449">
    <property type="entry name" value="RASTRNSFRMNG"/>
</dbReference>
<dbReference type="PANTHER" id="PTHR12247:SF132">
    <property type="entry name" value="POLYCOMB PROTEIN SCM"/>
    <property type="match status" value="1"/>
</dbReference>
<dbReference type="AlphaFoldDB" id="A0A1I8HS61"/>
<dbReference type="CDD" id="cd20092">
    <property type="entry name" value="MBT_dScm-like_rpt2"/>
    <property type="match status" value="1"/>
</dbReference>
<feature type="repeat" description="MBT" evidence="5">
    <location>
        <begin position="413"/>
        <end position="514"/>
    </location>
</feature>
<feature type="region of interest" description="Disordered" evidence="6">
    <location>
        <begin position="1101"/>
        <end position="1123"/>
    </location>
</feature>
<dbReference type="GO" id="GO:0045892">
    <property type="term" value="P:negative regulation of DNA-templated transcription"/>
    <property type="evidence" value="ECO:0007669"/>
    <property type="project" value="TreeGrafter"/>
</dbReference>
<keyword evidence="8" id="KW-1185">Reference proteome</keyword>
<dbReference type="SUPFAM" id="SSF63748">
    <property type="entry name" value="Tudor/PWWP/MBT"/>
    <property type="match status" value="2"/>
</dbReference>
<dbReference type="PROSITE" id="PS51421">
    <property type="entry name" value="RAS"/>
    <property type="match status" value="1"/>
</dbReference>
<dbReference type="InterPro" id="IPR001806">
    <property type="entry name" value="Small_GTPase"/>
</dbReference>
<evidence type="ECO:0000256" key="4">
    <source>
        <dbReference type="ARBA" id="ARBA00023242"/>
    </source>
</evidence>
<evidence type="ECO:0000256" key="3">
    <source>
        <dbReference type="ARBA" id="ARBA00022737"/>
    </source>
</evidence>
<dbReference type="InterPro" id="IPR013761">
    <property type="entry name" value="SAM/pointed_sf"/>
</dbReference>
<dbReference type="WBParaSite" id="maker-uti_cns_0007730-snap-gene-0.2-mRNA-1">
    <property type="protein sequence ID" value="maker-uti_cns_0007730-snap-gene-0.2-mRNA-1"/>
    <property type="gene ID" value="maker-uti_cns_0007730-snap-gene-0.2"/>
</dbReference>
<evidence type="ECO:0000313" key="8">
    <source>
        <dbReference type="Proteomes" id="UP000095280"/>
    </source>
</evidence>
<dbReference type="GO" id="GO:0005525">
    <property type="term" value="F:GTP binding"/>
    <property type="evidence" value="ECO:0007669"/>
    <property type="project" value="InterPro"/>
</dbReference>
<keyword evidence="2" id="KW-0678">Repressor</keyword>
<comment type="subcellular location">
    <subcellularLocation>
        <location evidence="1">Nucleus</location>
    </subcellularLocation>
</comment>
<dbReference type="Gene3D" id="2.30.30.140">
    <property type="match status" value="2"/>
</dbReference>
<feature type="compositionally biased region" description="Basic residues" evidence="6">
    <location>
        <begin position="656"/>
        <end position="667"/>
    </location>
</feature>
<feature type="compositionally biased region" description="Pro residues" evidence="6">
    <location>
        <begin position="215"/>
        <end position="232"/>
    </location>
</feature>
<dbReference type="SUPFAM" id="SSF52540">
    <property type="entry name" value="P-loop containing nucleoside triphosphate hydrolases"/>
    <property type="match status" value="2"/>
</dbReference>
<evidence type="ECO:0000256" key="5">
    <source>
        <dbReference type="PROSITE-ProRule" id="PRU00459"/>
    </source>
</evidence>
<feature type="domain" description="Helicase C-terminal" evidence="7">
    <location>
        <begin position="6"/>
        <end position="190"/>
    </location>
</feature>
<dbReference type="Pfam" id="PF00271">
    <property type="entry name" value="Helicase_C"/>
    <property type="match status" value="1"/>
</dbReference>
<dbReference type="SMART" id="SM00173">
    <property type="entry name" value="RAS"/>
    <property type="match status" value="1"/>
</dbReference>
<dbReference type="SMART" id="SM00561">
    <property type="entry name" value="MBT"/>
    <property type="match status" value="2"/>
</dbReference>
<accession>A0A1I8HS61</accession>
<dbReference type="SMART" id="SM00175">
    <property type="entry name" value="RAB"/>
    <property type="match status" value="1"/>
</dbReference>
<evidence type="ECO:0000256" key="6">
    <source>
        <dbReference type="SAM" id="MobiDB-lite"/>
    </source>
</evidence>
<dbReference type="InterPro" id="IPR004092">
    <property type="entry name" value="Mbt"/>
</dbReference>
<keyword evidence="4" id="KW-0539">Nucleus</keyword>
<evidence type="ECO:0000256" key="1">
    <source>
        <dbReference type="ARBA" id="ARBA00004123"/>
    </source>
</evidence>
<dbReference type="Pfam" id="PF00071">
    <property type="entry name" value="Ras"/>
    <property type="match status" value="1"/>
</dbReference>
<dbReference type="Gene3D" id="3.90.1150.190">
    <property type="entry name" value="SLED domain"/>
    <property type="match status" value="1"/>
</dbReference>
<feature type="region of interest" description="Disordered" evidence="6">
    <location>
        <begin position="354"/>
        <end position="388"/>
    </location>
</feature>
<keyword evidence="3" id="KW-0677">Repeat</keyword>